<gene>
    <name evidence="3" type="ORF">PDM28_11150</name>
</gene>
<feature type="domain" description="NADH:flavin oxidoreductase/NADH oxidase N-terminal" evidence="2">
    <location>
        <begin position="2"/>
        <end position="344"/>
    </location>
</feature>
<protein>
    <submittedName>
        <fullName evidence="3">Alkene reductase</fullName>
    </submittedName>
</protein>
<dbReference type="InterPro" id="IPR001155">
    <property type="entry name" value="OxRdtase_FMN_N"/>
</dbReference>
<dbReference type="PANTHER" id="PTHR22893:SF91">
    <property type="entry name" value="NADPH DEHYDROGENASE 2-RELATED"/>
    <property type="match status" value="1"/>
</dbReference>
<dbReference type="PANTHER" id="PTHR22893">
    <property type="entry name" value="NADH OXIDOREDUCTASE-RELATED"/>
    <property type="match status" value="1"/>
</dbReference>
<name>A0ABY9Y8U9_9GAMM</name>
<evidence type="ECO:0000259" key="2">
    <source>
        <dbReference type="Pfam" id="PF00724"/>
    </source>
</evidence>
<evidence type="ECO:0000256" key="1">
    <source>
        <dbReference type="SAM" id="MobiDB-lite"/>
    </source>
</evidence>
<keyword evidence="4" id="KW-1185">Reference proteome</keyword>
<dbReference type="SUPFAM" id="SSF51395">
    <property type="entry name" value="FMN-linked oxidoreductases"/>
    <property type="match status" value="1"/>
</dbReference>
<organism evidence="3 4">
    <name type="scientific">Stenotrophomonas aracearum</name>
    <dbReference type="NCBI Taxonomy" id="3003272"/>
    <lineage>
        <taxon>Bacteria</taxon>
        <taxon>Pseudomonadati</taxon>
        <taxon>Pseudomonadota</taxon>
        <taxon>Gammaproteobacteria</taxon>
        <taxon>Lysobacterales</taxon>
        <taxon>Lysobacteraceae</taxon>
        <taxon>Stenotrophomonas</taxon>
    </lineage>
</organism>
<evidence type="ECO:0000313" key="3">
    <source>
        <dbReference type="EMBL" id="WNH47260.1"/>
    </source>
</evidence>
<dbReference type="Gene3D" id="3.20.20.70">
    <property type="entry name" value="Aldolase class I"/>
    <property type="match status" value="1"/>
</dbReference>
<accession>A0ABY9Y8U9</accession>
<evidence type="ECO:0000313" key="4">
    <source>
        <dbReference type="Proteomes" id="UP001305421"/>
    </source>
</evidence>
<sequence length="392" mass="41696">MLFTPYRLGPLTLPNRIVMPPMTRSRAAAGNVATPLMAEYYAQRASAGLIVSEGTQISPQGQGYAWTPGIHDDAQVAGWRGVTDAVHAAGGRIFAQLWHVGRVSHVDLQPGGAAPVSSSALQAEGVKVFVDVAGTGPQGGVGEMVQHSMPRALEIAEIPQIVREYALAARRAIEAGFDGVELHGANGYLINQFIDSQANQRTDAYGGSLQNRLRFLRGVTEAVAAEVGAERVGVRLAPLTTLQGAVDDTPQATYLAAAHILDSIGVGYLHIAEADWEDAPVMPVAFKEALRMVYRGTLIYAGKYTVERAEEALAKGWADLIGFGRPFIANPDLPERLQQGLELNVPDKATFFGGGEDGFTDYLPVGVHEDSHGVSLRGGADESRGMSARETA</sequence>
<dbReference type="Pfam" id="PF00724">
    <property type="entry name" value="Oxidored_FMN"/>
    <property type="match status" value="1"/>
</dbReference>
<dbReference type="CDD" id="cd02933">
    <property type="entry name" value="OYE_like_FMN"/>
    <property type="match status" value="1"/>
</dbReference>
<dbReference type="InterPro" id="IPR045247">
    <property type="entry name" value="Oye-like"/>
</dbReference>
<dbReference type="Proteomes" id="UP001305421">
    <property type="component" value="Chromosome"/>
</dbReference>
<reference evidence="3 4" key="1">
    <citation type="submission" date="2022-12" db="EMBL/GenBank/DDBJ databases">
        <title>Two new species, Stenotrophomonas aracearum and Stenotrophomonas oahuensis, isolated from Anthurium (Araceae family) in Hawaii.</title>
        <authorList>
            <person name="Chunag S.C."/>
            <person name="Dobhal S."/>
            <person name="Alvarez A."/>
            <person name="Arif M."/>
        </authorList>
    </citation>
    <scope>NUCLEOTIDE SEQUENCE [LARGE SCALE GENOMIC DNA]</scope>
    <source>
        <strain evidence="3 4">A5588</strain>
    </source>
</reference>
<dbReference type="InterPro" id="IPR013785">
    <property type="entry name" value="Aldolase_TIM"/>
</dbReference>
<feature type="region of interest" description="Disordered" evidence="1">
    <location>
        <begin position="373"/>
        <end position="392"/>
    </location>
</feature>
<proteinExistence type="predicted"/>
<dbReference type="RefSeq" id="WP_311182034.1">
    <property type="nucleotide sequence ID" value="NZ_CP115543.1"/>
</dbReference>
<dbReference type="EMBL" id="CP115543">
    <property type="protein sequence ID" value="WNH47260.1"/>
    <property type="molecule type" value="Genomic_DNA"/>
</dbReference>